<comment type="similarity">
    <text evidence="1 6">Belongs to the class I-like SAM-binding methyltransferase superfamily. RsmB/NOP family.</text>
</comment>
<dbReference type="RefSeq" id="WP_099594606.1">
    <property type="nucleotide sequence ID" value="NZ_MDGM01000015.1"/>
</dbReference>
<sequence length="430" mass="46853">MAKQGLEARKAAAQLLNAVLSEQRLLSEVLDRRDGPLVGLAPAERARAQSLATTTLRYLGRLDAVLARFLTKRPPPAVHNILRLCAAELLIDGIAPHGAVDAAVTLVKNNRRTSHFSGLTNAVARKLVADGATHFDGQAPQHLPKEFRQHMIGIYGREITDAIEAAHEQGAPVDISLKDASRLDEFADRLDAVVLPTGGLRMYHNAQISALDGFDAGDWWIQDAAATIPARCFGDLKGKRVLDLCAAPGGKTMQLAAMGADVTSLDISNYRMKRVRENLKRTGLNAELVVADAMEWEPEIQFDAILIDAPCSATGTVRRHPDLPLLIDQLNLYALVELQQAMVSKALKWLKPNGELVFSTCSLFAEEGEDQSDWLVDEDNGLTHLRLSPTDMGLPQDAATPTGDLRLRPDFWAAEGGMDGFFVAKFQMNA</sequence>
<dbReference type="Pfam" id="PF01189">
    <property type="entry name" value="Methyltr_RsmB-F"/>
    <property type="match status" value="1"/>
</dbReference>
<dbReference type="InterPro" id="IPR006027">
    <property type="entry name" value="NusB_RsmB_TIM44"/>
</dbReference>
<gene>
    <name evidence="8" type="ORF">BFP76_09855</name>
</gene>
<feature type="domain" description="SAM-dependent MTase RsmB/NOP-type" evidence="7">
    <location>
        <begin position="135"/>
        <end position="429"/>
    </location>
</feature>
<dbReference type="CDD" id="cd02440">
    <property type="entry name" value="AdoMet_MTases"/>
    <property type="match status" value="1"/>
</dbReference>
<dbReference type="GO" id="GO:0003723">
    <property type="term" value="F:RNA binding"/>
    <property type="evidence" value="ECO:0007669"/>
    <property type="project" value="UniProtKB-UniRule"/>
</dbReference>
<evidence type="ECO:0000256" key="3">
    <source>
        <dbReference type="ARBA" id="ARBA00022679"/>
    </source>
</evidence>
<dbReference type="AlphaFoldDB" id="A0A2G5JZW1"/>
<reference evidence="8 9" key="1">
    <citation type="submission" date="2016-08" db="EMBL/GenBank/DDBJ databases">
        <title>Draft genome of Amylibacter sp. strain 4G11.</title>
        <authorList>
            <person name="Wong S.-K."/>
            <person name="Hamasaki K."/>
            <person name="Yoshizawa S."/>
        </authorList>
    </citation>
    <scope>NUCLEOTIDE SEQUENCE [LARGE SCALE GENOMIC DNA]</scope>
    <source>
        <strain evidence="8 9">4G11</strain>
    </source>
</reference>
<dbReference type="InterPro" id="IPR001678">
    <property type="entry name" value="MeTrfase_RsmB-F_NOP2_dom"/>
</dbReference>
<evidence type="ECO:0000259" key="7">
    <source>
        <dbReference type="PROSITE" id="PS51686"/>
    </source>
</evidence>
<feature type="binding site" evidence="6">
    <location>
        <begin position="245"/>
        <end position="251"/>
    </location>
    <ligand>
        <name>S-adenosyl-L-methionine</name>
        <dbReference type="ChEBI" id="CHEBI:59789"/>
    </ligand>
</feature>
<dbReference type="SUPFAM" id="SSF53335">
    <property type="entry name" value="S-adenosyl-L-methionine-dependent methyltransferases"/>
    <property type="match status" value="1"/>
</dbReference>
<keyword evidence="2 6" id="KW-0489">Methyltransferase</keyword>
<proteinExistence type="inferred from homology"/>
<evidence type="ECO:0000256" key="2">
    <source>
        <dbReference type="ARBA" id="ARBA00022603"/>
    </source>
</evidence>
<evidence type="ECO:0000256" key="6">
    <source>
        <dbReference type="PROSITE-ProRule" id="PRU01023"/>
    </source>
</evidence>
<keyword evidence="3 6" id="KW-0808">Transferase</keyword>
<dbReference type="PANTHER" id="PTHR22807">
    <property type="entry name" value="NOP2 YEAST -RELATED NOL1/NOP2/FMU SUN DOMAIN-CONTAINING"/>
    <property type="match status" value="1"/>
</dbReference>
<comment type="caution">
    <text evidence="8">The sequence shown here is derived from an EMBL/GenBank/DDBJ whole genome shotgun (WGS) entry which is preliminary data.</text>
</comment>
<accession>A0A2G5JZW1</accession>
<dbReference type="InterPro" id="IPR029063">
    <property type="entry name" value="SAM-dependent_MTases_sf"/>
</dbReference>
<name>A0A2G5JZW1_9RHOB</name>
<dbReference type="Gene3D" id="1.10.940.10">
    <property type="entry name" value="NusB-like"/>
    <property type="match status" value="1"/>
</dbReference>
<dbReference type="Pfam" id="PF01029">
    <property type="entry name" value="NusB"/>
    <property type="match status" value="1"/>
</dbReference>
<dbReference type="GO" id="GO:0008173">
    <property type="term" value="F:RNA methyltransferase activity"/>
    <property type="evidence" value="ECO:0007669"/>
    <property type="project" value="InterPro"/>
</dbReference>
<dbReference type="PROSITE" id="PS51686">
    <property type="entry name" value="SAM_MT_RSMB_NOP"/>
    <property type="match status" value="1"/>
</dbReference>
<dbReference type="OrthoDB" id="9810297at2"/>
<keyword evidence="9" id="KW-1185">Reference proteome</keyword>
<feature type="binding site" evidence="6">
    <location>
        <position position="266"/>
    </location>
    <ligand>
        <name>S-adenosyl-L-methionine</name>
        <dbReference type="ChEBI" id="CHEBI:59789"/>
    </ligand>
</feature>
<protein>
    <submittedName>
        <fullName evidence="8">rRNA methyltransferase</fullName>
    </submittedName>
</protein>
<feature type="active site" description="Nucleophile" evidence="6">
    <location>
        <position position="361"/>
    </location>
</feature>
<dbReference type="PROSITE" id="PS01153">
    <property type="entry name" value="NOL1_NOP2_SUN"/>
    <property type="match status" value="1"/>
</dbReference>
<dbReference type="Proteomes" id="UP000231516">
    <property type="component" value="Unassembled WGS sequence"/>
</dbReference>
<keyword evidence="5 6" id="KW-0694">RNA-binding</keyword>
<dbReference type="PANTHER" id="PTHR22807:SF61">
    <property type="entry name" value="NOL1_NOP2_SUN FAMILY PROTEIN _ ANTITERMINATION NUSB DOMAIN-CONTAINING PROTEIN"/>
    <property type="match status" value="1"/>
</dbReference>
<evidence type="ECO:0000256" key="4">
    <source>
        <dbReference type="ARBA" id="ARBA00022691"/>
    </source>
</evidence>
<dbReference type="Gene3D" id="3.40.50.150">
    <property type="entry name" value="Vaccinia Virus protein VP39"/>
    <property type="match status" value="1"/>
</dbReference>
<evidence type="ECO:0000313" key="8">
    <source>
        <dbReference type="EMBL" id="PIB22826.1"/>
    </source>
</evidence>
<organism evidence="8 9">
    <name type="scientific">Paramylibacter kogurei</name>
    <dbReference type="NCBI Taxonomy" id="1889778"/>
    <lineage>
        <taxon>Bacteria</taxon>
        <taxon>Pseudomonadati</taxon>
        <taxon>Pseudomonadota</taxon>
        <taxon>Alphaproteobacteria</taxon>
        <taxon>Rhodobacterales</taxon>
        <taxon>Paracoccaceae</taxon>
        <taxon>Paramylibacter</taxon>
    </lineage>
</organism>
<feature type="binding site" evidence="6">
    <location>
        <position position="292"/>
    </location>
    <ligand>
        <name>S-adenosyl-L-methionine</name>
        <dbReference type="ChEBI" id="CHEBI:59789"/>
    </ligand>
</feature>
<keyword evidence="4 6" id="KW-0949">S-adenosyl-L-methionine</keyword>
<dbReference type="InterPro" id="IPR049560">
    <property type="entry name" value="MeTrfase_RsmB-F_NOP2_cat"/>
</dbReference>
<dbReference type="InterPro" id="IPR018314">
    <property type="entry name" value="RsmB/NOL1/NOP2-like_CS"/>
</dbReference>
<feature type="binding site" evidence="6">
    <location>
        <position position="308"/>
    </location>
    <ligand>
        <name>S-adenosyl-L-methionine</name>
        <dbReference type="ChEBI" id="CHEBI:59789"/>
    </ligand>
</feature>
<evidence type="ECO:0000313" key="9">
    <source>
        <dbReference type="Proteomes" id="UP000231516"/>
    </source>
</evidence>
<dbReference type="InterPro" id="IPR023267">
    <property type="entry name" value="RCMT"/>
</dbReference>
<evidence type="ECO:0000256" key="5">
    <source>
        <dbReference type="ARBA" id="ARBA00022884"/>
    </source>
</evidence>
<dbReference type="GO" id="GO:0001510">
    <property type="term" value="P:RNA methylation"/>
    <property type="evidence" value="ECO:0007669"/>
    <property type="project" value="InterPro"/>
</dbReference>
<dbReference type="GO" id="GO:0006355">
    <property type="term" value="P:regulation of DNA-templated transcription"/>
    <property type="evidence" value="ECO:0007669"/>
    <property type="project" value="InterPro"/>
</dbReference>
<evidence type="ECO:0000256" key="1">
    <source>
        <dbReference type="ARBA" id="ARBA00007494"/>
    </source>
</evidence>
<dbReference type="InterPro" id="IPR035926">
    <property type="entry name" value="NusB-like_sf"/>
</dbReference>
<dbReference type="SUPFAM" id="SSF48013">
    <property type="entry name" value="NusB-like"/>
    <property type="match status" value="1"/>
</dbReference>
<dbReference type="EMBL" id="MDGM01000015">
    <property type="protein sequence ID" value="PIB22826.1"/>
    <property type="molecule type" value="Genomic_DNA"/>
</dbReference>
<dbReference type="PRINTS" id="PR02008">
    <property type="entry name" value="RCMTFAMILY"/>
</dbReference>